<reference evidence="2" key="1">
    <citation type="submission" date="2013-08" db="EMBL/GenBank/DDBJ databases">
        <authorList>
            <person name="Durkin A.S."/>
            <person name="Haft D.R."/>
            <person name="McCorrison J."/>
            <person name="Torralba M."/>
            <person name="Gillis M."/>
            <person name="Haft D.H."/>
            <person name="Methe B."/>
            <person name="Sutton G."/>
            <person name="Nelson K.E."/>
        </authorList>
    </citation>
    <scope>NUCLEOTIDE SEQUENCE [LARGE SCALE GENOMIC DNA]</scope>
    <source>
        <strain evidence="2">F0233</strain>
    </source>
</reference>
<dbReference type="InterPro" id="IPR007161">
    <property type="entry name" value="DUF364"/>
</dbReference>
<evidence type="ECO:0000259" key="1">
    <source>
        <dbReference type="Pfam" id="PF04016"/>
    </source>
</evidence>
<name>U2Q5Y2_9ACTN</name>
<dbReference type="GeneID" id="95361256"/>
<evidence type="ECO:0000313" key="3">
    <source>
        <dbReference type="Proteomes" id="UP000017052"/>
    </source>
</evidence>
<dbReference type="AlphaFoldDB" id="U2Q5Y2"/>
<gene>
    <name evidence="2" type="ORF">HMPREF0682_2588</name>
</gene>
<evidence type="ECO:0000313" key="2">
    <source>
        <dbReference type="EMBL" id="ERK58185.1"/>
    </source>
</evidence>
<protein>
    <submittedName>
        <fullName evidence="2">PF04016 domain protein</fullName>
    </submittedName>
</protein>
<accession>U2Q5Y2</accession>
<sequence length="83" mass="9071">MFISSSSFVDKTAPRLLELSRRAHTVLVGPSTPLPPMLFDYGVDTITGFVVTDPYLLDRALAGVAVKAMFEAGHRIHRDRPGS</sequence>
<proteinExistence type="predicted"/>
<comment type="caution">
    <text evidence="2">The sequence shown here is derived from an EMBL/GenBank/DDBJ whole genome shotgun (WGS) entry which is preliminary data.</text>
</comment>
<keyword evidence="3" id="KW-1185">Reference proteome</keyword>
<feature type="domain" description="Putative heavy-metal chelation" evidence="1">
    <location>
        <begin position="2"/>
        <end position="72"/>
    </location>
</feature>
<dbReference type="EMBL" id="ACVN02000141">
    <property type="protein sequence ID" value="ERK58185.1"/>
    <property type="molecule type" value="Genomic_DNA"/>
</dbReference>
<dbReference type="Pfam" id="PF04016">
    <property type="entry name" value="DUF364"/>
    <property type="match status" value="1"/>
</dbReference>
<dbReference type="Proteomes" id="UP000017052">
    <property type="component" value="Unassembled WGS sequence"/>
</dbReference>
<dbReference type="Gene3D" id="3.40.50.11590">
    <property type="match status" value="1"/>
</dbReference>
<organism evidence="2 3">
    <name type="scientific">Propionibacterium acidifaciens F0233</name>
    <dbReference type="NCBI Taxonomy" id="553198"/>
    <lineage>
        <taxon>Bacteria</taxon>
        <taxon>Bacillati</taxon>
        <taxon>Actinomycetota</taxon>
        <taxon>Actinomycetes</taxon>
        <taxon>Propionibacteriales</taxon>
        <taxon>Propionibacteriaceae</taxon>
        <taxon>Propionibacterium</taxon>
    </lineage>
</organism>
<dbReference type="RefSeq" id="WP_021797231.1">
    <property type="nucleotide sequence ID" value="NZ_ACVN02000141.1"/>
</dbReference>
<dbReference type="SUPFAM" id="SSF159713">
    <property type="entry name" value="Dhaf3308-like"/>
    <property type="match status" value="1"/>
</dbReference>